<dbReference type="AlphaFoldDB" id="A0A438GKE2"/>
<evidence type="ECO:0000313" key="1">
    <source>
        <dbReference type="EMBL" id="RVW72652.1"/>
    </source>
</evidence>
<evidence type="ECO:0000313" key="2">
    <source>
        <dbReference type="Proteomes" id="UP000288805"/>
    </source>
</evidence>
<reference evidence="1 2" key="1">
    <citation type="journal article" date="2018" name="PLoS Genet.">
        <title>Population sequencing reveals clonal diversity and ancestral inbreeding in the grapevine cultivar Chardonnay.</title>
        <authorList>
            <person name="Roach M.J."/>
            <person name="Johnson D.L."/>
            <person name="Bohlmann J."/>
            <person name="van Vuuren H.J."/>
            <person name="Jones S.J."/>
            <person name="Pretorius I.S."/>
            <person name="Schmidt S.A."/>
            <person name="Borneman A.R."/>
        </authorList>
    </citation>
    <scope>NUCLEOTIDE SEQUENCE [LARGE SCALE GENOMIC DNA]</scope>
    <source>
        <strain evidence="2">cv. Chardonnay</strain>
        <tissue evidence="1">Leaf</tissue>
    </source>
</reference>
<accession>A0A438GKE2</accession>
<name>A0A438GKE2_VITVI</name>
<sequence length="186" mass="20524">MEGDMFCYIHEGGDLVKCVGGSVEYQDGRTKCIVVSSHMSHSDFVSKLCDEPNIDRNSIKLEFTVKFDPSCLLSLHDDVSILKMFIFNEMFCRVYVSPSSEVVAACIALTSAPTPIVGSNLIQVVSFGGDLPMDIYNALLQLSHMVFPKDVLNQIYLNVTQDGSKIPLWVVDIPSPMLLSFGMSCI</sequence>
<gene>
    <name evidence="1" type="ORF">CK203_056575</name>
</gene>
<dbReference type="Proteomes" id="UP000288805">
    <property type="component" value="Unassembled WGS sequence"/>
</dbReference>
<organism evidence="1 2">
    <name type="scientific">Vitis vinifera</name>
    <name type="common">Grape</name>
    <dbReference type="NCBI Taxonomy" id="29760"/>
    <lineage>
        <taxon>Eukaryota</taxon>
        <taxon>Viridiplantae</taxon>
        <taxon>Streptophyta</taxon>
        <taxon>Embryophyta</taxon>
        <taxon>Tracheophyta</taxon>
        <taxon>Spermatophyta</taxon>
        <taxon>Magnoliopsida</taxon>
        <taxon>eudicotyledons</taxon>
        <taxon>Gunneridae</taxon>
        <taxon>Pentapetalae</taxon>
        <taxon>rosids</taxon>
        <taxon>Vitales</taxon>
        <taxon>Vitaceae</taxon>
        <taxon>Viteae</taxon>
        <taxon>Vitis</taxon>
    </lineage>
</organism>
<protein>
    <submittedName>
        <fullName evidence="1">Uncharacterized protein</fullName>
    </submittedName>
</protein>
<comment type="caution">
    <text evidence="1">The sequence shown here is derived from an EMBL/GenBank/DDBJ whole genome shotgun (WGS) entry which is preliminary data.</text>
</comment>
<proteinExistence type="predicted"/>
<dbReference type="EMBL" id="QGNW01000409">
    <property type="protein sequence ID" value="RVW72652.1"/>
    <property type="molecule type" value="Genomic_DNA"/>
</dbReference>